<dbReference type="NCBIfam" id="TIGR00081">
    <property type="entry name" value="purC"/>
    <property type="match status" value="1"/>
</dbReference>
<comment type="pathway">
    <text evidence="1">Purine metabolism; IMP biosynthesis via de novo pathway; 5-amino-1-(5-phospho-D-ribosyl)imidazole-4-carboxamide from 5-amino-1-(5-phospho-D-ribosyl)imidazole-4-carboxylate: step 1/2.</text>
</comment>
<organism evidence="10">
    <name type="scientific">freshwater metagenome</name>
    <dbReference type="NCBI Taxonomy" id="449393"/>
    <lineage>
        <taxon>unclassified sequences</taxon>
        <taxon>metagenomes</taxon>
        <taxon>ecological metagenomes</taxon>
    </lineage>
</organism>
<dbReference type="SUPFAM" id="SSF56104">
    <property type="entry name" value="SAICAR synthase-like"/>
    <property type="match status" value="1"/>
</dbReference>
<evidence type="ECO:0000256" key="1">
    <source>
        <dbReference type="ARBA" id="ARBA00004672"/>
    </source>
</evidence>
<sequence length="298" mass="33291">MSTESSPYDLPEGYTHLYSGKVRDLYTTPENRLLFVASDRISAYDWVLPTTIPDKGRILTQLSLWWFDVLEGVVPNHLRGTNVPASVRGRAMICDRLEMLPVECVIRGYLAGSGLADYRAAGSICGVGLPPGLKEGALLPKPIFTPAEKAPAGEHDRNVTFDEVMMLIGQEEAQELKRLSLEIYRRADVLSRERGLILADTKFEFGVGLSGKYAGQVVLADEVLTPDSSRYWPLLEWEPGHAQPSFDKQYVRDWLTSPASGWDKDSNSPPPPLPDEVVDKTRSKYVEAYERLTGETFR</sequence>
<evidence type="ECO:0000256" key="4">
    <source>
        <dbReference type="ARBA" id="ARBA00022598"/>
    </source>
</evidence>
<evidence type="ECO:0000313" key="10">
    <source>
        <dbReference type="EMBL" id="CAB4741024.1"/>
    </source>
</evidence>
<keyword evidence="7" id="KW-0067">ATP-binding</keyword>
<dbReference type="PROSITE" id="PS01058">
    <property type="entry name" value="SAICAR_SYNTHETASE_2"/>
    <property type="match status" value="1"/>
</dbReference>
<name>A0A6J6T1W1_9ZZZZ</name>
<dbReference type="AlphaFoldDB" id="A0A6J6T1W1"/>
<keyword evidence="4" id="KW-0436">Ligase</keyword>
<dbReference type="GO" id="GO:0004639">
    <property type="term" value="F:phosphoribosylaminoimidazolesuccinocarboxamide synthase activity"/>
    <property type="evidence" value="ECO:0007669"/>
    <property type="project" value="UniProtKB-EC"/>
</dbReference>
<dbReference type="PROSITE" id="PS01057">
    <property type="entry name" value="SAICAR_SYNTHETASE_1"/>
    <property type="match status" value="1"/>
</dbReference>
<dbReference type="InterPro" id="IPR001636">
    <property type="entry name" value="SAICAR_synth"/>
</dbReference>
<accession>A0A6J6T1W1</accession>
<dbReference type="Pfam" id="PF01259">
    <property type="entry name" value="SAICAR_synt"/>
    <property type="match status" value="1"/>
</dbReference>
<dbReference type="EMBL" id="CAEZYW010000237">
    <property type="protein sequence ID" value="CAB4752884.1"/>
    <property type="molecule type" value="Genomic_DNA"/>
</dbReference>
<dbReference type="EC" id="6.3.2.6" evidence="3"/>
<dbReference type="NCBIfam" id="NF010568">
    <property type="entry name" value="PRK13961.1"/>
    <property type="match status" value="1"/>
</dbReference>
<evidence type="ECO:0000256" key="5">
    <source>
        <dbReference type="ARBA" id="ARBA00022741"/>
    </source>
</evidence>
<dbReference type="InterPro" id="IPR028923">
    <property type="entry name" value="SAICAR_synt/ADE2_N"/>
</dbReference>
<evidence type="ECO:0000256" key="2">
    <source>
        <dbReference type="ARBA" id="ARBA00010190"/>
    </source>
</evidence>
<dbReference type="InterPro" id="IPR018236">
    <property type="entry name" value="SAICAR_synthetase_CS"/>
</dbReference>
<dbReference type="GO" id="GO:0005524">
    <property type="term" value="F:ATP binding"/>
    <property type="evidence" value="ECO:0007669"/>
    <property type="project" value="UniProtKB-KW"/>
</dbReference>
<feature type="region of interest" description="Disordered" evidence="8">
    <location>
        <begin position="260"/>
        <end position="280"/>
    </location>
</feature>
<evidence type="ECO:0000256" key="6">
    <source>
        <dbReference type="ARBA" id="ARBA00022755"/>
    </source>
</evidence>
<dbReference type="Gene3D" id="3.30.470.20">
    <property type="entry name" value="ATP-grasp fold, B domain"/>
    <property type="match status" value="1"/>
</dbReference>
<evidence type="ECO:0000256" key="7">
    <source>
        <dbReference type="ARBA" id="ARBA00022840"/>
    </source>
</evidence>
<evidence type="ECO:0000256" key="8">
    <source>
        <dbReference type="SAM" id="MobiDB-lite"/>
    </source>
</evidence>
<evidence type="ECO:0000256" key="3">
    <source>
        <dbReference type="ARBA" id="ARBA00012217"/>
    </source>
</evidence>
<reference evidence="10" key="1">
    <citation type="submission" date="2020-05" db="EMBL/GenBank/DDBJ databases">
        <authorList>
            <person name="Chiriac C."/>
            <person name="Salcher M."/>
            <person name="Ghai R."/>
            <person name="Kavagutti S V."/>
        </authorList>
    </citation>
    <scope>NUCLEOTIDE SEQUENCE</scope>
</reference>
<feature type="domain" description="SAICAR synthetase/ADE2 N-terminal" evidence="9">
    <location>
        <begin position="16"/>
        <end position="267"/>
    </location>
</feature>
<dbReference type="GO" id="GO:0005737">
    <property type="term" value="C:cytoplasm"/>
    <property type="evidence" value="ECO:0007669"/>
    <property type="project" value="TreeGrafter"/>
</dbReference>
<dbReference type="CDD" id="cd01414">
    <property type="entry name" value="SAICAR_synt_Sc"/>
    <property type="match status" value="1"/>
</dbReference>
<dbReference type="UniPathway" id="UPA00074">
    <property type="reaction ID" value="UER00131"/>
</dbReference>
<dbReference type="PANTHER" id="PTHR43700">
    <property type="entry name" value="PHOSPHORIBOSYLAMINOIMIDAZOLE-SUCCINOCARBOXAMIDE SYNTHASE"/>
    <property type="match status" value="1"/>
</dbReference>
<gene>
    <name evidence="11" type="ORF">UFOPK2786_01387</name>
    <name evidence="10" type="ORF">UFOPK2810_00332</name>
</gene>
<comment type="similarity">
    <text evidence="2">Belongs to the SAICAR synthetase family.</text>
</comment>
<keyword evidence="5" id="KW-0547">Nucleotide-binding</keyword>
<dbReference type="Gene3D" id="3.30.200.20">
    <property type="entry name" value="Phosphorylase Kinase, domain 1"/>
    <property type="match status" value="1"/>
</dbReference>
<dbReference type="GO" id="GO:0006189">
    <property type="term" value="P:'de novo' IMP biosynthetic process"/>
    <property type="evidence" value="ECO:0007669"/>
    <property type="project" value="UniProtKB-UniPathway"/>
</dbReference>
<dbReference type="EMBL" id="CAEZYZ010000036">
    <property type="protein sequence ID" value="CAB4741024.1"/>
    <property type="molecule type" value="Genomic_DNA"/>
</dbReference>
<evidence type="ECO:0000259" key="9">
    <source>
        <dbReference type="Pfam" id="PF01259"/>
    </source>
</evidence>
<dbReference type="HAMAP" id="MF_00137">
    <property type="entry name" value="SAICAR_synth"/>
    <property type="match status" value="1"/>
</dbReference>
<dbReference type="PANTHER" id="PTHR43700:SF1">
    <property type="entry name" value="PHOSPHORIBOSYLAMINOIMIDAZOLE-SUCCINOCARBOXAMIDE SYNTHASE"/>
    <property type="match status" value="1"/>
</dbReference>
<proteinExistence type="inferred from homology"/>
<keyword evidence="6" id="KW-0658">Purine biosynthesis</keyword>
<evidence type="ECO:0000313" key="11">
    <source>
        <dbReference type="EMBL" id="CAB4752884.1"/>
    </source>
</evidence>
<protein>
    <recommendedName>
        <fullName evidence="3">phosphoribosylaminoimidazolesuccinocarboxamide synthase</fullName>
        <ecNumber evidence="3">6.3.2.6</ecNumber>
    </recommendedName>
</protein>